<dbReference type="SMART" id="SM00244">
    <property type="entry name" value="PHB"/>
    <property type="match status" value="1"/>
</dbReference>
<dbReference type="GO" id="GO:0008233">
    <property type="term" value="F:peptidase activity"/>
    <property type="evidence" value="ECO:0007669"/>
    <property type="project" value="UniProtKB-KW"/>
</dbReference>
<accession>A0ABS2KKJ4</accession>
<evidence type="ECO:0000256" key="6">
    <source>
        <dbReference type="PIRNR" id="PIRNR005651"/>
    </source>
</evidence>
<evidence type="ECO:0000256" key="2">
    <source>
        <dbReference type="ARBA" id="ARBA00007862"/>
    </source>
</evidence>
<comment type="similarity">
    <text evidence="2 6">Belongs to the band 7/mec-2 family. HflC subfamily.</text>
</comment>
<keyword evidence="4" id="KW-1133">Transmembrane helix</keyword>
<evidence type="ECO:0000256" key="1">
    <source>
        <dbReference type="ARBA" id="ARBA00004167"/>
    </source>
</evidence>
<evidence type="ECO:0000256" key="5">
    <source>
        <dbReference type="ARBA" id="ARBA00023136"/>
    </source>
</evidence>
<reference evidence="8" key="1">
    <citation type="submission" date="2020-10" db="EMBL/GenBank/DDBJ databases">
        <title>Phylogeny of dyella-like bacteria.</title>
        <authorList>
            <person name="Fu J."/>
        </authorList>
    </citation>
    <scope>NUCLEOTIDE SEQUENCE</scope>
    <source>
        <strain evidence="8">DHON07</strain>
    </source>
</reference>
<keyword evidence="9" id="KW-1185">Reference proteome</keyword>
<sequence length="291" mass="31837">MKTTAAIIVVLALLLGFNSFYTVGEGHSALVLQFGQILRTDRQAGLHAKVPLLQQVLVLDDRTLSFDGRPERYVTLDKQSVNVDFYVKWRIDNPADYYRATGGDELQAGQRLSPIVSNVLRGIVDTRSLQQLVAGNPGELSSGTVQQANAQAQKALGISVVDVRITGIEFPDDIKAAVYKRMQTERQQQAAAIRADGKQEAEAIKADADRQAQVIRANAESEADKVKGEGDAQAAQIYAQAYGQDPDFFAFYRSLDAYKKAFGDGKGTIILKPDSEFLRYFGNPAPASARH</sequence>
<dbReference type="PANTHER" id="PTHR42911">
    <property type="entry name" value="MODULATOR OF FTSH PROTEASE HFLC"/>
    <property type="match status" value="1"/>
</dbReference>
<dbReference type="Proteomes" id="UP001430193">
    <property type="component" value="Unassembled WGS sequence"/>
</dbReference>
<keyword evidence="8" id="KW-0378">Hydrolase</keyword>
<evidence type="ECO:0000313" key="8">
    <source>
        <dbReference type="EMBL" id="MBM7131687.1"/>
    </source>
</evidence>
<evidence type="ECO:0000256" key="3">
    <source>
        <dbReference type="ARBA" id="ARBA00022692"/>
    </source>
</evidence>
<dbReference type="PANTHER" id="PTHR42911:SF1">
    <property type="entry name" value="MODULATOR OF FTSH PROTEASE HFLC"/>
    <property type="match status" value="1"/>
</dbReference>
<dbReference type="NCBIfam" id="TIGR01932">
    <property type="entry name" value="hflC"/>
    <property type="match status" value="1"/>
</dbReference>
<evidence type="ECO:0000256" key="4">
    <source>
        <dbReference type="ARBA" id="ARBA00022989"/>
    </source>
</evidence>
<dbReference type="SUPFAM" id="SSF117892">
    <property type="entry name" value="Band 7/SPFH domain"/>
    <property type="match status" value="1"/>
</dbReference>
<comment type="caution">
    <text evidence="8">The sequence shown here is derived from an EMBL/GenBank/DDBJ whole genome shotgun (WGS) entry which is preliminary data.</text>
</comment>
<dbReference type="RefSeq" id="WP_204633244.1">
    <property type="nucleotide sequence ID" value="NZ_BSOC01000001.1"/>
</dbReference>
<dbReference type="EMBL" id="JADIKF010000040">
    <property type="protein sequence ID" value="MBM7131687.1"/>
    <property type="molecule type" value="Genomic_DNA"/>
</dbReference>
<proteinExistence type="inferred from homology"/>
<comment type="function">
    <text evidence="6">HflC and HflK could regulate a protease.</text>
</comment>
<dbReference type="Pfam" id="PF01145">
    <property type="entry name" value="Band_7"/>
    <property type="match status" value="1"/>
</dbReference>
<dbReference type="InterPro" id="IPR001107">
    <property type="entry name" value="Band_7"/>
</dbReference>
<name>A0ABS2KKJ4_9GAMM</name>
<protein>
    <recommendedName>
        <fullName evidence="6">Protein HflC</fullName>
    </recommendedName>
</protein>
<keyword evidence="8" id="KW-0645">Protease</keyword>
<comment type="subcellular location">
    <subcellularLocation>
        <location evidence="1">Membrane</location>
        <topology evidence="1">Single-pass membrane protein</topology>
    </subcellularLocation>
</comment>
<feature type="domain" description="Band 7" evidence="7">
    <location>
        <begin position="18"/>
        <end position="182"/>
    </location>
</feature>
<dbReference type="PIRSF" id="PIRSF005651">
    <property type="entry name" value="HflC"/>
    <property type="match status" value="1"/>
</dbReference>
<dbReference type="GO" id="GO:0006508">
    <property type="term" value="P:proteolysis"/>
    <property type="evidence" value="ECO:0007669"/>
    <property type="project" value="UniProtKB-KW"/>
</dbReference>
<organism evidence="8 9">
    <name type="scientific">Dyella mobilis</name>
    <dbReference type="NCBI Taxonomy" id="1849582"/>
    <lineage>
        <taxon>Bacteria</taxon>
        <taxon>Pseudomonadati</taxon>
        <taxon>Pseudomonadota</taxon>
        <taxon>Gammaproteobacteria</taxon>
        <taxon>Lysobacterales</taxon>
        <taxon>Rhodanobacteraceae</taxon>
        <taxon>Dyella</taxon>
    </lineage>
</organism>
<evidence type="ECO:0000313" key="9">
    <source>
        <dbReference type="Proteomes" id="UP001430193"/>
    </source>
</evidence>
<keyword evidence="3" id="KW-0812">Transmembrane</keyword>
<evidence type="ECO:0000259" key="7">
    <source>
        <dbReference type="SMART" id="SM00244"/>
    </source>
</evidence>
<dbReference type="InterPro" id="IPR010200">
    <property type="entry name" value="HflC"/>
</dbReference>
<keyword evidence="5" id="KW-0472">Membrane</keyword>
<dbReference type="InterPro" id="IPR036013">
    <property type="entry name" value="Band_7/SPFH_dom_sf"/>
</dbReference>
<dbReference type="CDD" id="cd03405">
    <property type="entry name" value="SPFH_HflC"/>
    <property type="match status" value="1"/>
</dbReference>
<dbReference type="Gene3D" id="3.30.479.30">
    <property type="entry name" value="Band 7 domain"/>
    <property type="match status" value="1"/>
</dbReference>
<gene>
    <name evidence="8" type="primary">hflC</name>
    <name evidence="8" type="ORF">ISS99_19360</name>
</gene>